<evidence type="ECO:0000259" key="6">
    <source>
        <dbReference type="PROSITE" id="PS50825"/>
    </source>
</evidence>
<feature type="domain" description="HYR" evidence="6">
    <location>
        <begin position="864"/>
        <end position="943"/>
    </location>
</feature>
<dbReference type="InterPro" id="IPR013783">
    <property type="entry name" value="Ig-like_fold"/>
</dbReference>
<sequence length="1201" mass="128731">MKKIITLHLLVMLFMTILSAHAARSAAPPSGYFNMISRNVWELTQVPNIATETGRIKTSLQVADFEPVGLRATANTQLVINVEQTSGTGLPRLIMGTYDRQTVATYDLVAGVNTITNANGGDLYLQYSSASPSDGNKVRVTFQSGYHTMPLYILGSSTHQQWLDMLVADTSSPNATLVSDRTFIVVSQVKAEQYKDENQDTLLTLMDRVMQAEGDISGLDNSLPVHAPILRNKLMLLEKASGNPDATSLGRVRIPTGSIHWILSPSYILEDGGWGVFHEIGHHHQHWAWTWSTCIEVCVNIYSLAAKRAIHFGQQGMSTADWNTVMSYLAQPQASKNFNAGSVSLFTRLGMFHQLWLAYGDSFYHTLHKRTRAEAPSPSGDEAEMRLFMLYACQISGENLGQFFRNWGLNVNQSIYDELDALGYPAPAVDPSALREDLVATITSPANNAVFPAGSGVTLTATAFGQGKIANVEFFQGTVKLGEDSTAPYEYAWNNTSPGSYTLTAKATAASGQTATSSPVNIVMESVSITSPANNASFPAGEPVQIDASVSGAVGRVEFYADSIKIGEATAAPYSFSWQNAPAGIHTLTAKAIDLNGDTATSTSTGIVTGGLFPAADAYVRDGGSANTNFGTAHTLVVKKDGNSGYSRVSYLKFDLNGYNNPGIATLRLYITGAGTAASGTQWQVWKNDNDTWTETGITWNNKPVNSTQLASQQGRRSGYVEWDISSQVAQESAGDKVLSIAIVSSVSGQTNDATFASKEATEAALRPVLMVDAFPAVTLLQPAANDTLPEHGAMLITASASDDRHLDSLTLYINGEEKTQFTQTPYEWNWADLQPGTYGIRAKATDNAGLQTWSDSLTVSVVKDTIPPALIAPAAITANPLPGASDVAVNIGNATATDNAGIASLTHNAPAVFPVGETTVTWTATDLSGNISTATQLVTVNYLKSKFGAVTLYAGSDGNNLIDLKAQLYVNGTLAGTGELLQQNISGNGLGNCNRFIIPIDSDSVTYTPSDVLQLKIYARRAGNSGNFRMKFWYNAEPSGGISKGTAKMEKYTPVIPGGDGFFYLREQFALQPSAGGEAVKTSLNVNAGYQEIGTWSAATLEPNTISHISMAQAEQPRKQQGLEVKIFPNPSSYEFGLLVGSATTLQVRVRVMDISGKVISAITGNPGQLVYFGQELKPGLYIVEVTQGNKREIVKVIKK</sequence>
<dbReference type="Pfam" id="PF17957">
    <property type="entry name" value="Big_7"/>
    <property type="match status" value="3"/>
</dbReference>
<name>A0ABS3YKP9_9BACT</name>
<organism evidence="8 9">
    <name type="scientific">Chitinophaga chungangae</name>
    <dbReference type="NCBI Taxonomy" id="2821488"/>
    <lineage>
        <taxon>Bacteria</taxon>
        <taxon>Pseudomonadati</taxon>
        <taxon>Bacteroidota</taxon>
        <taxon>Chitinophagia</taxon>
        <taxon>Chitinophagales</taxon>
        <taxon>Chitinophagaceae</taxon>
        <taxon>Chitinophaga</taxon>
    </lineage>
</organism>
<evidence type="ECO:0000256" key="2">
    <source>
        <dbReference type="ARBA" id="ARBA00022525"/>
    </source>
</evidence>
<evidence type="ECO:0000313" key="8">
    <source>
        <dbReference type="EMBL" id="MBO9154990.1"/>
    </source>
</evidence>
<dbReference type="NCBIfam" id="NF033679">
    <property type="entry name" value="DNRLRE_dom"/>
    <property type="match status" value="1"/>
</dbReference>
<feature type="domain" description="Peptidase M60" evidence="7">
    <location>
        <begin position="63"/>
        <end position="360"/>
    </location>
</feature>
<dbReference type="NCBIfam" id="TIGR04183">
    <property type="entry name" value="Por_Secre_tail"/>
    <property type="match status" value="1"/>
</dbReference>
<keyword evidence="9" id="KW-1185">Reference proteome</keyword>
<dbReference type="InterPro" id="IPR031161">
    <property type="entry name" value="Peptidase_M60_dom"/>
</dbReference>
<dbReference type="Proteomes" id="UP000679126">
    <property type="component" value="Unassembled WGS sequence"/>
</dbReference>
<protein>
    <submittedName>
        <fullName evidence="8">M60 family metallopeptidase</fullName>
    </submittedName>
</protein>
<gene>
    <name evidence="8" type="ORF">J7I43_22365</name>
</gene>
<comment type="caution">
    <text evidence="8">The sequence shown here is derived from an EMBL/GenBank/DDBJ whole genome shotgun (WGS) entry which is preliminary data.</text>
</comment>
<dbReference type="SMART" id="SM01276">
    <property type="entry name" value="M60-like"/>
    <property type="match status" value="1"/>
</dbReference>
<dbReference type="Pfam" id="PF02494">
    <property type="entry name" value="HYR"/>
    <property type="match status" value="1"/>
</dbReference>
<feature type="chain" id="PRO_5046621424" evidence="5">
    <location>
        <begin position="23"/>
        <end position="1201"/>
    </location>
</feature>
<dbReference type="PROSITE" id="PS50825">
    <property type="entry name" value="HYR"/>
    <property type="match status" value="1"/>
</dbReference>
<evidence type="ECO:0000256" key="5">
    <source>
        <dbReference type="SAM" id="SignalP"/>
    </source>
</evidence>
<dbReference type="Pfam" id="PF24517">
    <property type="entry name" value="CBM96"/>
    <property type="match status" value="1"/>
</dbReference>
<dbReference type="Gene3D" id="2.60.40.10">
    <property type="entry name" value="Immunoglobulins"/>
    <property type="match status" value="3"/>
</dbReference>
<dbReference type="PANTHER" id="PTHR24273">
    <property type="entry name" value="FI04643P-RELATED"/>
    <property type="match status" value="1"/>
</dbReference>
<dbReference type="InterPro" id="IPR042279">
    <property type="entry name" value="Pep_M60_3"/>
</dbReference>
<dbReference type="Pfam" id="PF13402">
    <property type="entry name" value="Peptidase_M60"/>
    <property type="match status" value="1"/>
</dbReference>
<dbReference type="InterPro" id="IPR003410">
    <property type="entry name" value="HYR_dom"/>
</dbReference>
<evidence type="ECO:0000256" key="1">
    <source>
        <dbReference type="ARBA" id="ARBA00004613"/>
    </source>
</evidence>
<dbReference type="InterPro" id="IPR026444">
    <property type="entry name" value="Secre_tail"/>
</dbReference>
<proteinExistence type="predicted"/>
<dbReference type="EMBL" id="JAGHKP010000004">
    <property type="protein sequence ID" value="MBO9154990.1"/>
    <property type="molecule type" value="Genomic_DNA"/>
</dbReference>
<comment type="subcellular location">
    <subcellularLocation>
        <location evidence="1">Secreted</location>
    </subcellularLocation>
</comment>
<evidence type="ECO:0000256" key="3">
    <source>
        <dbReference type="ARBA" id="ARBA00022729"/>
    </source>
</evidence>
<accession>A0ABS3YKP9</accession>
<dbReference type="PROSITE" id="PS51723">
    <property type="entry name" value="PEPTIDASE_M60"/>
    <property type="match status" value="1"/>
</dbReference>
<feature type="signal peptide" evidence="5">
    <location>
        <begin position="1"/>
        <end position="22"/>
    </location>
</feature>
<dbReference type="Gene3D" id="2.60.120.1250">
    <property type="entry name" value="Peptidase M60, enhancin-like domain 1"/>
    <property type="match status" value="1"/>
</dbReference>
<keyword evidence="3 5" id="KW-0732">Signal</keyword>
<evidence type="ECO:0000259" key="7">
    <source>
        <dbReference type="PROSITE" id="PS51723"/>
    </source>
</evidence>
<reference evidence="9" key="1">
    <citation type="submission" date="2021-03" db="EMBL/GenBank/DDBJ databases">
        <title>Assistant Professor.</title>
        <authorList>
            <person name="Huq M.A."/>
        </authorList>
    </citation>
    <scope>NUCLEOTIDE SEQUENCE [LARGE SCALE GENOMIC DNA]</scope>
    <source>
        <strain evidence="9">MAH-28</strain>
    </source>
</reference>
<keyword evidence="4" id="KW-0677">Repeat</keyword>
<dbReference type="Gene3D" id="3.40.390.80">
    <property type="entry name" value="Peptidase M60, enhancin-like domain 2"/>
    <property type="match status" value="1"/>
</dbReference>
<dbReference type="PANTHER" id="PTHR24273:SF32">
    <property type="entry name" value="HYALIN"/>
    <property type="match status" value="1"/>
</dbReference>
<keyword evidence="2" id="KW-0964">Secreted</keyword>
<dbReference type="Gene3D" id="1.10.390.30">
    <property type="entry name" value="Peptidase M60, enhancin-like domain 3"/>
    <property type="match status" value="1"/>
</dbReference>
<dbReference type="RefSeq" id="WP_209148099.1">
    <property type="nucleotide sequence ID" value="NZ_JAGHKP010000004.1"/>
</dbReference>
<evidence type="ECO:0000256" key="4">
    <source>
        <dbReference type="ARBA" id="ARBA00022737"/>
    </source>
</evidence>
<evidence type="ECO:0000313" key="9">
    <source>
        <dbReference type="Proteomes" id="UP000679126"/>
    </source>
</evidence>
<dbReference type="InterPro" id="IPR055372">
    <property type="entry name" value="CBM96"/>
</dbReference>